<evidence type="ECO:0000256" key="3">
    <source>
        <dbReference type="ARBA" id="ARBA00022448"/>
    </source>
</evidence>
<dbReference type="InterPro" id="IPR004754">
    <property type="entry name" value="Amino_acid_antiprt"/>
</dbReference>
<dbReference type="Pfam" id="PF13520">
    <property type="entry name" value="AA_permease_2"/>
    <property type="match status" value="1"/>
</dbReference>
<dbReference type="EMBL" id="LR131271">
    <property type="protein sequence ID" value="VDR29170.1"/>
    <property type="molecule type" value="Genomic_DNA"/>
</dbReference>
<evidence type="ECO:0000256" key="5">
    <source>
        <dbReference type="ARBA" id="ARBA00022519"/>
    </source>
</evidence>
<keyword evidence="4" id="KW-1003">Cell membrane</keyword>
<dbReference type="InterPro" id="IPR050367">
    <property type="entry name" value="APC_superfamily"/>
</dbReference>
<feature type="transmembrane region" description="Helical" evidence="12">
    <location>
        <begin position="421"/>
        <end position="438"/>
    </location>
</feature>
<comment type="similarity">
    <text evidence="2">Belongs to the amino acid-polyamine-organocation (APC) superfamily. Basic amino acid/polyamine antiporter (APA) (TC 2.A.3.2) family.</text>
</comment>
<evidence type="ECO:0000256" key="6">
    <source>
        <dbReference type="ARBA" id="ARBA00022692"/>
    </source>
</evidence>
<accession>A0A3P8M2L0</accession>
<feature type="transmembrane region" description="Helical" evidence="12">
    <location>
        <begin position="337"/>
        <end position="358"/>
    </location>
</feature>
<reference evidence="13 14" key="1">
    <citation type="submission" date="2018-12" db="EMBL/GenBank/DDBJ databases">
        <authorList>
            <consortium name="Pathogen Informatics"/>
        </authorList>
    </citation>
    <scope>NUCLEOTIDE SEQUENCE [LARGE SCALE GENOMIC DNA]</scope>
    <source>
        <strain evidence="13 14">NCTC13098</strain>
    </source>
</reference>
<dbReference type="PANTHER" id="PTHR42770">
    <property type="entry name" value="AMINO ACID TRANSPORTER-RELATED"/>
    <property type="match status" value="1"/>
</dbReference>
<feature type="transmembrane region" description="Helical" evidence="12">
    <location>
        <begin position="234"/>
        <end position="260"/>
    </location>
</feature>
<evidence type="ECO:0000313" key="13">
    <source>
        <dbReference type="EMBL" id="VDR29170.1"/>
    </source>
</evidence>
<feature type="transmembrane region" description="Helical" evidence="12">
    <location>
        <begin position="272"/>
        <end position="297"/>
    </location>
</feature>
<evidence type="ECO:0000256" key="4">
    <source>
        <dbReference type="ARBA" id="ARBA00022475"/>
    </source>
</evidence>
<keyword evidence="9 12" id="KW-0472">Membrane</keyword>
<proteinExistence type="inferred from homology"/>
<evidence type="ECO:0000313" key="14">
    <source>
        <dbReference type="Proteomes" id="UP000274346"/>
    </source>
</evidence>
<feature type="transmembrane region" description="Helical" evidence="12">
    <location>
        <begin position="54"/>
        <end position="72"/>
    </location>
</feature>
<dbReference type="Proteomes" id="UP000274346">
    <property type="component" value="Chromosome"/>
</dbReference>
<dbReference type="Gene3D" id="1.20.1740.10">
    <property type="entry name" value="Amino acid/polyamine transporter I"/>
    <property type="match status" value="1"/>
</dbReference>
<evidence type="ECO:0000256" key="8">
    <source>
        <dbReference type="ARBA" id="ARBA00022989"/>
    </source>
</evidence>
<dbReference type="GO" id="GO:0005886">
    <property type="term" value="C:plasma membrane"/>
    <property type="evidence" value="ECO:0007669"/>
    <property type="project" value="UniProtKB-SubCell"/>
</dbReference>
<dbReference type="GO" id="GO:0006865">
    <property type="term" value="P:amino acid transport"/>
    <property type="evidence" value="ECO:0007669"/>
    <property type="project" value="UniProtKB-KW"/>
</dbReference>
<dbReference type="FunFam" id="1.20.1740.10:FF:000020">
    <property type="entry name" value="Putative cadaverine/lysine antiporter CadB"/>
    <property type="match status" value="1"/>
</dbReference>
<protein>
    <recommendedName>
        <fullName evidence="11">Cadaverine/lysine antiporter</fullName>
    </recommendedName>
</protein>
<evidence type="ECO:0000256" key="11">
    <source>
        <dbReference type="ARBA" id="ARBA00071342"/>
    </source>
</evidence>
<dbReference type="InterPro" id="IPR002293">
    <property type="entry name" value="AA/rel_permease1"/>
</dbReference>
<feature type="transmembrane region" description="Helical" evidence="12">
    <location>
        <begin position="21"/>
        <end position="42"/>
    </location>
</feature>
<feature type="transmembrane region" description="Helical" evidence="12">
    <location>
        <begin position="364"/>
        <end position="385"/>
    </location>
</feature>
<evidence type="ECO:0000256" key="12">
    <source>
        <dbReference type="SAM" id="Phobius"/>
    </source>
</evidence>
<evidence type="ECO:0000256" key="9">
    <source>
        <dbReference type="ARBA" id="ARBA00023136"/>
    </source>
</evidence>
<feature type="transmembrane region" description="Helical" evidence="12">
    <location>
        <begin position="160"/>
        <end position="183"/>
    </location>
</feature>
<feature type="transmembrane region" description="Helical" evidence="12">
    <location>
        <begin position="108"/>
        <end position="129"/>
    </location>
</feature>
<dbReference type="KEGG" id="rtg:NCTC13098_05574"/>
<dbReference type="NCBIfam" id="TIGR00905">
    <property type="entry name" value="2A0302"/>
    <property type="match status" value="1"/>
</dbReference>
<keyword evidence="7" id="KW-0029">Amino-acid transport</keyword>
<comment type="subcellular location">
    <subcellularLocation>
        <location evidence="1">Cell inner membrane</location>
        <topology evidence="1">Multi-pass membrane protein</topology>
    </subcellularLocation>
</comment>
<organism evidence="13 14">
    <name type="scientific">Raoultella terrigena</name>
    <name type="common">Klebsiella terrigena</name>
    <dbReference type="NCBI Taxonomy" id="577"/>
    <lineage>
        <taxon>Bacteria</taxon>
        <taxon>Pseudomonadati</taxon>
        <taxon>Pseudomonadota</taxon>
        <taxon>Gammaproteobacteria</taxon>
        <taxon>Enterobacterales</taxon>
        <taxon>Enterobacteriaceae</taxon>
        <taxon>Klebsiella/Raoultella group</taxon>
        <taxon>Raoultella</taxon>
    </lineage>
</organism>
<evidence type="ECO:0000256" key="10">
    <source>
        <dbReference type="ARBA" id="ARBA00051665"/>
    </source>
</evidence>
<comment type="catalytic activity">
    <reaction evidence="10">
        <text>cadaverine(in) + L-lysine(out) = cadaverine(out) + L-lysine(in)</text>
        <dbReference type="Rhea" id="RHEA:28895"/>
        <dbReference type="ChEBI" id="CHEBI:32551"/>
        <dbReference type="ChEBI" id="CHEBI:58384"/>
    </reaction>
    <physiologicalReaction direction="left-to-right" evidence="10">
        <dbReference type="Rhea" id="RHEA:28896"/>
    </physiologicalReaction>
</comment>
<keyword evidence="8 12" id="KW-1133">Transmembrane helix</keyword>
<name>A0A3P8M2L0_RAOTE</name>
<gene>
    <name evidence="13" type="primary">adiC</name>
    <name evidence="13" type="ORF">NCTC13098_05574</name>
</gene>
<keyword evidence="5" id="KW-0997">Cell inner membrane</keyword>
<evidence type="ECO:0000256" key="2">
    <source>
        <dbReference type="ARBA" id="ARBA00008220"/>
    </source>
</evidence>
<evidence type="ECO:0000256" key="1">
    <source>
        <dbReference type="ARBA" id="ARBA00004429"/>
    </source>
</evidence>
<sequence>MICTSKINLGEKANMSSAKKIGLFACTGVVAGNMMGSGIALLPANLASIGSIAIWGWVISIIGAMSLAYVYARLATKNPQQGGPIAYAGEISPAFGFQTGVLYYHANWIGNLAIGITAVSYLSTFFPILNNPVPAGIACIAIVWIFTFVNMLGGTWVSRLTTIGLVLVLIPVVMTAVVGWHWFDAATYQANWNTSSTTDSHAVVKSILLCLWAFVGVESAAVSTGMVKNPKRTVPLATMLGTALAGIVYIAATQVIAGMYPAAQMAASGAPFAISASTILGGWAAPMVSAFTAFACLTSLGSWMMLVGQAGVRAANDGNFPKIYGELDSNGNPKKGLLLAAVKMTVLMVLITLMNSSGGKASDLFGELTGIAVLLTMLPYFYSCVDLIRFEGINIRNLVSLICSVLGCGFCFIALMGASSFELAGTFIVSLIILMFYGRKMHQRQHANDSADNSTAGAH</sequence>
<feature type="transmembrane region" description="Helical" evidence="12">
    <location>
        <begin position="397"/>
        <end position="415"/>
    </location>
</feature>
<feature type="transmembrane region" description="Helical" evidence="12">
    <location>
        <begin position="135"/>
        <end position="153"/>
    </location>
</feature>
<feature type="transmembrane region" description="Helical" evidence="12">
    <location>
        <begin position="203"/>
        <end position="222"/>
    </location>
</feature>
<dbReference type="GO" id="GO:0022857">
    <property type="term" value="F:transmembrane transporter activity"/>
    <property type="evidence" value="ECO:0007669"/>
    <property type="project" value="InterPro"/>
</dbReference>
<dbReference type="PANTHER" id="PTHR42770:SF5">
    <property type="entry name" value="CADAVERINE_LYSINE ANTIPORTER"/>
    <property type="match status" value="1"/>
</dbReference>
<keyword evidence="6 12" id="KW-0812">Transmembrane</keyword>
<keyword evidence="3" id="KW-0813">Transport</keyword>
<evidence type="ECO:0000256" key="7">
    <source>
        <dbReference type="ARBA" id="ARBA00022970"/>
    </source>
</evidence>
<dbReference type="NCBIfam" id="NF007754">
    <property type="entry name" value="PRK10435.1"/>
    <property type="match status" value="1"/>
</dbReference>
<dbReference type="AlphaFoldDB" id="A0A3P8M2L0"/>
<dbReference type="PIRSF" id="PIRSF006060">
    <property type="entry name" value="AA_transporter"/>
    <property type="match status" value="1"/>
</dbReference>